<feature type="active site" evidence="6">
    <location>
        <position position="158"/>
    </location>
</feature>
<reference evidence="9 10" key="1">
    <citation type="journal article" date="2019" name="Nat. Plants">
        <title>Stout camphor tree genome fills gaps in understanding of flowering plant genome evolution.</title>
        <authorList>
            <person name="Chaw S.M."/>
            <person name="Liu Y.C."/>
            <person name="Wu Y.W."/>
            <person name="Wang H.Y."/>
            <person name="Lin C.I."/>
            <person name="Wu C.S."/>
            <person name="Ke H.M."/>
            <person name="Chang L.Y."/>
            <person name="Hsu C.Y."/>
            <person name="Yang H.T."/>
            <person name="Sudianto E."/>
            <person name="Hsu M.H."/>
            <person name="Wu K.P."/>
            <person name="Wang L.N."/>
            <person name="Leebens-Mack J.H."/>
            <person name="Tsai I.J."/>
        </authorList>
    </citation>
    <scope>NUCLEOTIDE SEQUENCE [LARGE SCALE GENOMIC DNA]</scope>
    <source>
        <strain evidence="10">cv. Chaw 1501</strain>
        <tissue evidence="9">Young leaves</tissue>
    </source>
</reference>
<dbReference type="EMBL" id="QPKB01000008">
    <property type="protein sequence ID" value="RWR90935.1"/>
    <property type="molecule type" value="Genomic_DNA"/>
</dbReference>
<gene>
    <name evidence="9" type="ORF">CKAN_02006600</name>
</gene>
<dbReference type="EC" id="3.4.21.92" evidence="7"/>
<evidence type="ECO:0000256" key="1">
    <source>
        <dbReference type="ARBA" id="ARBA00007039"/>
    </source>
</evidence>
<dbReference type="PRINTS" id="PR00127">
    <property type="entry name" value="CLPPROTEASEP"/>
</dbReference>
<proteinExistence type="inferred from homology"/>
<feature type="active site" evidence="5">
    <location>
        <position position="133"/>
    </location>
</feature>
<dbReference type="GO" id="GO:0051117">
    <property type="term" value="F:ATPase binding"/>
    <property type="evidence" value="ECO:0007669"/>
    <property type="project" value="TreeGrafter"/>
</dbReference>
<name>A0A3S4PIH5_9MAGN</name>
<evidence type="ECO:0000256" key="7">
    <source>
        <dbReference type="RuleBase" id="RU000549"/>
    </source>
</evidence>
<dbReference type="Pfam" id="PF00574">
    <property type="entry name" value="CLP_protease"/>
    <property type="match status" value="1"/>
</dbReference>
<accession>A0A3S4PIH5</accession>
<keyword evidence="3 7" id="KW-0378">Hydrolase</keyword>
<dbReference type="GO" id="GO:0009368">
    <property type="term" value="C:endopeptidase Clp complex"/>
    <property type="evidence" value="ECO:0007669"/>
    <property type="project" value="TreeGrafter"/>
</dbReference>
<keyword evidence="2 7" id="KW-0645">Protease</keyword>
<dbReference type="GO" id="GO:0004252">
    <property type="term" value="F:serine-type endopeptidase activity"/>
    <property type="evidence" value="ECO:0007669"/>
    <property type="project" value="UniProtKB-EC"/>
</dbReference>
<organism evidence="9 10">
    <name type="scientific">Cinnamomum micranthum f. kanehirae</name>
    <dbReference type="NCBI Taxonomy" id="337451"/>
    <lineage>
        <taxon>Eukaryota</taxon>
        <taxon>Viridiplantae</taxon>
        <taxon>Streptophyta</taxon>
        <taxon>Embryophyta</taxon>
        <taxon>Tracheophyta</taxon>
        <taxon>Spermatophyta</taxon>
        <taxon>Magnoliopsida</taxon>
        <taxon>Magnoliidae</taxon>
        <taxon>Laurales</taxon>
        <taxon>Lauraceae</taxon>
        <taxon>Cinnamomum</taxon>
    </lineage>
</organism>
<evidence type="ECO:0000256" key="2">
    <source>
        <dbReference type="ARBA" id="ARBA00022670"/>
    </source>
</evidence>
<dbReference type="GO" id="GO:0004176">
    <property type="term" value="F:ATP-dependent peptidase activity"/>
    <property type="evidence" value="ECO:0007669"/>
    <property type="project" value="InterPro"/>
</dbReference>
<dbReference type="Proteomes" id="UP000283530">
    <property type="component" value="Unassembled WGS sequence"/>
</dbReference>
<evidence type="ECO:0000256" key="4">
    <source>
        <dbReference type="ARBA" id="ARBA00022825"/>
    </source>
</evidence>
<dbReference type="OrthoDB" id="1429244at2759"/>
<keyword evidence="4 7" id="KW-0720">Serine protease</keyword>
<dbReference type="CDD" id="cd07017">
    <property type="entry name" value="S14_ClpP_2"/>
    <property type="match status" value="1"/>
</dbReference>
<dbReference type="AlphaFoldDB" id="A0A3S4PIH5"/>
<dbReference type="STRING" id="337451.A0A3S4PIH5"/>
<sequence>MISGKEMGMVSLRDKNKKKKKMIMGLTMKRRTTDPLGKGLVMGCGSMDKWKSKGIVHIWIQSIVRPLCLHQSPNRKDGSKVYEEMPGSTSRRQDTVIYVNSPGGSVTAGMAIFNTMKHICPDVSTVCVGLAASMGAFNLSAGTKGKRYCLPNSRIMIHQPLGGGQGGQTDIDIQANEMLHH</sequence>
<evidence type="ECO:0000256" key="6">
    <source>
        <dbReference type="PROSITE-ProRule" id="PRU10086"/>
    </source>
</evidence>
<dbReference type="InterPro" id="IPR023562">
    <property type="entry name" value="ClpP/TepA"/>
</dbReference>
<dbReference type="GO" id="GO:0009536">
    <property type="term" value="C:plastid"/>
    <property type="evidence" value="ECO:0007669"/>
    <property type="project" value="UniProtKB-ARBA"/>
</dbReference>
<dbReference type="InterPro" id="IPR033135">
    <property type="entry name" value="ClpP_His_AS"/>
</dbReference>
<dbReference type="InterPro" id="IPR018215">
    <property type="entry name" value="ClpP_Ser_AS"/>
</dbReference>
<dbReference type="PANTHER" id="PTHR10381:SF12">
    <property type="entry name" value="ATP-DEPENDENT CLP PROTEASE PROTEOLYTIC SUBUNIT 5, CHLOROPLASTIC"/>
    <property type="match status" value="1"/>
</dbReference>
<dbReference type="PANTHER" id="PTHR10381">
    <property type="entry name" value="ATP-DEPENDENT CLP PROTEASE PROTEOLYTIC SUBUNIT"/>
    <property type="match status" value="1"/>
</dbReference>
<evidence type="ECO:0000256" key="3">
    <source>
        <dbReference type="ARBA" id="ARBA00022801"/>
    </source>
</evidence>
<evidence type="ECO:0000313" key="10">
    <source>
        <dbReference type="Proteomes" id="UP000283530"/>
    </source>
</evidence>
<evidence type="ECO:0000313" key="9">
    <source>
        <dbReference type="EMBL" id="RWR90935.1"/>
    </source>
</evidence>
<dbReference type="PROSITE" id="PS00381">
    <property type="entry name" value="CLP_PROTEASE_SER"/>
    <property type="match status" value="1"/>
</dbReference>
<evidence type="ECO:0000256" key="8">
    <source>
        <dbReference type="RuleBase" id="RU003567"/>
    </source>
</evidence>
<dbReference type="InterPro" id="IPR001907">
    <property type="entry name" value="ClpP"/>
</dbReference>
<dbReference type="GO" id="GO:0006515">
    <property type="term" value="P:protein quality control for misfolded or incompletely synthesized proteins"/>
    <property type="evidence" value="ECO:0007669"/>
    <property type="project" value="TreeGrafter"/>
</dbReference>
<comment type="similarity">
    <text evidence="1 8">Belongs to the peptidase S14 family.</text>
</comment>
<dbReference type="SUPFAM" id="SSF52096">
    <property type="entry name" value="ClpP/crotonase"/>
    <property type="match status" value="1"/>
</dbReference>
<protein>
    <recommendedName>
        <fullName evidence="8">ATP-dependent Clp protease proteolytic subunit</fullName>
        <ecNumber evidence="7">3.4.21.92</ecNumber>
    </recommendedName>
</protein>
<dbReference type="PROSITE" id="PS00382">
    <property type="entry name" value="CLP_PROTEASE_HIS"/>
    <property type="match status" value="1"/>
</dbReference>
<comment type="caution">
    <text evidence="9">The sequence shown here is derived from an EMBL/GenBank/DDBJ whole genome shotgun (WGS) entry which is preliminary data.</text>
</comment>
<evidence type="ECO:0000256" key="5">
    <source>
        <dbReference type="PROSITE-ProRule" id="PRU10085"/>
    </source>
</evidence>
<keyword evidence="10" id="KW-1185">Reference proteome</keyword>
<dbReference type="InterPro" id="IPR029045">
    <property type="entry name" value="ClpP/crotonase-like_dom_sf"/>
</dbReference>
<dbReference type="Gene3D" id="3.90.226.10">
    <property type="entry name" value="2-enoyl-CoA Hydratase, Chain A, domain 1"/>
    <property type="match status" value="1"/>
</dbReference>